<gene>
    <name evidence="1" type="ORF">PHPALM_30609</name>
</gene>
<protein>
    <submittedName>
        <fullName evidence="1">Uncharacterized protein</fullName>
    </submittedName>
</protein>
<keyword evidence="2" id="KW-1185">Reference proteome</keyword>
<name>A0A2P4X4R6_9STRA</name>
<evidence type="ECO:0000313" key="2">
    <source>
        <dbReference type="Proteomes" id="UP000237271"/>
    </source>
</evidence>
<evidence type="ECO:0000313" key="1">
    <source>
        <dbReference type="EMBL" id="POM60529.1"/>
    </source>
</evidence>
<comment type="caution">
    <text evidence="1">The sequence shown here is derived from an EMBL/GenBank/DDBJ whole genome shotgun (WGS) entry which is preliminary data.</text>
</comment>
<proteinExistence type="predicted"/>
<dbReference type="Proteomes" id="UP000237271">
    <property type="component" value="Unassembled WGS sequence"/>
</dbReference>
<organism evidence="1 2">
    <name type="scientific">Phytophthora palmivora</name>
    <dbReference type="NCBI Taxonomy" id="4796"/>
    <lineage>
        <taxon>Eukaryota</taxon>
        <taxon>Sar</taxon>
        <taxon>Stramenopiles</taxon>
        <taxon>Oomycota</taxon>
        <taxon>Peronosporomycetes</taxon>
        <taxon>Peronosporales</taxon>
        <taxon>Peronosporaceae</taxon>
        <taxon>Phytophthora</taxon>
    </lineage>
</organism>
<dbReference type="EMBL" id="NCKW01016857">
    <property type="protein sequence ID" value="POM60529.1"/>
    <property type="molecule type" value="Genomic_DNA"/>
</dbReference>
<reference evidence="1 2" key="1">
    <citation type="journal article" date="2017" name="Genome Biol. Evol.">
        <title>Phytophthora megakarya and P. palmivora, closely related causal agents of cacao black pod rot, underwent increases in genome sizes and gene numbers by different mechanisms.</title>
        <authorList>
            <person name="Ali S.S."/>
            <person name="Shao J."/>
            <person name="Lary D.J."/>
            <person name="Kronmiller B."/>
            <person name="Shen D."/>
            <person name="Strem M.D."/>
            <person name="Amoako-Attah I."/>
            <person name="Akrofi A.Y."/>
            <person name="Begoude B.A."/>
            <person name="Ten Hoopen G.M."/>
            <person name="Coulibaly K."/>
            <person name="Kebe B.I."/>
            <person name="Melnick R.L."/>
            <person name="Guiltinan M.J."/>
            <person name="Tyler B.M."/>
            <person name="Meinhardt L.W."/>
            <person name="Bailey B.A."/>
        </authorList>
    </citation>
    <scope>NUCLEOTIDE SEQUENCE [LARGE SCALE GENOMIC DNA]</scope>
    <source>
        <strain evidence="2">sbr112.9</strain>
    </source>
</reference>
<sequence length="128" mass="14404">MCGPTSFRDGVLNLSQQRGCVLPNVLLGKGESVLPSLSMLDPHHYVHLTRKAFDDPQSNKLMTLADYKLCIMHRQVQILEMMIYGEKVIHLGYRGINMMEITIAGCSVFVVWVDSFVLTARSVDFVCI</sequence>
<dbReference type="AlphaFoldDB" id="A0A2P4X4R6"/>
<accession>A0A2P4X4R6</accession>